<accession>A0A1F7UMU9</accession>
<proteinExistence type="predicted"/>
<dbReference type="AlphaFoldDB" id="A0A1F7UMU9"/>
<sequence>MTTSPTCAWCEQAVAPGDHYVDPTDGAAVHKTCRHAEIDEKIWLCVRRALVDELRPVYLALGSTMEAQNLVFRLYPVTGVSLETAFGVVRELEQRVRALTVHDFRTSADALAAIRDARRELRAFLPAV</sequence>
<dbReference type="EMBL" id="MGEH01000004">
    <property type="protein sequence ID" value="OGL79610.1"/>
    <property type="molecule type" value="Genomic_DNA"/>
</dbReference>
<name>A0A1F7UMU9_9BACT</name>
<dbReference type="Proteomes" id="UP000176603">
    <property type="component" value="Unassembled WGS sequence"/>
</dbReference>
<reference evidence="1 2" key="1">
    <citation type="journal article" date="2016" name="Nat. Commun.">
        <title>Thousands of microbial genomes shed light on interconnected biogeochemical processes in an aquifer system.</title>
        <authorList>
            <person name="Anantharaman K."/>
            <person name="Brown C.T."/>
            <person name="Hug L.A."/>
            <person name="Sharon I."/>
            <person name="Castelle C.J."/>
            <person name="Probst A.J."/>
            <person name="Thomas B.C."/>
            <person name="Singh A."/>
            <person name="Wilkins M.J."/>
            <person name="Karaoz U."/>
            <person name="Brodie E.L."/>
            <person name="Williams K.H."/>
            <person name="Hubbard S.S."/>
            <person name="Banfield J.F."/>
        </authorList>
    </citation>
    <scope>NUCLEOTIDE SEQUENCE [LARGE SCALE GENOMIC DNA]</scope>
</reference>
<comment type="caution">
    <text evidence="1">The sequence shown here is derived from an EMBL/GenBank/DDBJ whole genome shotgun (WGS) entry which is preliminary data.</text>
</comment>
<evidence type="ECO:0000313" key="2">
    <source>
        <dbReference type="Proteomes" id="UP000176603"/>
    </source>
</evidence>
<organism evidence="1 2">
    <name type="scientific">Candidatus Uhrbacteria bacterium RIFCSPHIGHO2_12_FULL_60_25</name>
    <dbReference type="NCBI Taxonomy" id="1802399"/>
    <lineage>
        <taxon>Bacteria</taxon>
        <taxon>Candidatus Uhriibacteriota</taxon>
    </lineage>
</organism>
<protein>
    <submittedName>
        <fullName evidence="1">Uncharacterized protein</fullName>
    </submittedName>
</protein>
<evidence type="ECO:0000313" key="1">
    <source>
        <dbReference type="EMBL" id="OGL79610.1"/>
    </source>
</evidence>
<gene>
    <name evidence="1" type="ORF">A3E39_00605</name>
</gene>